<dbReference type="RefSeq" id="WP_011593869.1">
    <property type="nucleotide sequence ID" value="NC_008268.1"/>
</dbReference>
<dbReference type="KEGG" id="rha:RHA1_ro00615"/>
<accession>Q0SJ36</accession>
<organism evidence="2 3">
    <name type="scientific">Rhodococcus jostii (strain RHA1)</name>
    <dbReference type="NCBI Taxonomy" id="101510"/>
    <lineage>
        <taxon>Bacteria</taxon>
        <taxon>Bacillati</taxon>
        <taxon>Actinomycetota</taxon>
        <taxon>Actinomycetes</taxon>
        <taxon>Mycobacteriales</taxon>
        <taxon>Nocardiaceae</taxon>
        <taxon>Rhodococcus</taxon>
    </lineage>
</organism>
<feature type="chain" id="PRO_5004176641" description="Secreted protein" evidence="1">
    <location>
        <begin position="28"/>
        <end position="177"/>
    </location>
</feature>
<protein>
    <recommendedName>
        <fullName evidence="4">Secreted protein</fullName>
    </recommendedName>
</protein>
<dbReference type="EMBL" id="CP000431">
    <property type="protein sequence ID" value="ABG92450.1"/>
    <property type="molecule type" value="Genomic_DNA"/>
</dbReference>
<dbReference type="OrthoDB" id="4480730at2"/>
<dbReference type="Proteomes" id="UP000008710">
    <property type="component" value="Chromosome"/>
</dbReference>
<reference evidence="3" key="1">
    <citation type="journal article" date="2006" name="Proc. Natl. Acad. Sci. U.S.A.">
        <title>The complete genome of Rhodococcus sp. RHA1 provides insights into a catabolic powerhouse.</title>
        <authorList>
            <person name="McLeod M.P."/>
            <person name="Warren R.L."/>
            <person name="Hsiao W.W.L."/>
            <person name="Araki N."/>
            <person name="Myhre M."/>
            <person name="Fernandes C."/>
            <person name="Miyazawa D."/>
            <person name="Wong W."/>
            <person name="Lillquist A.L."/>
            <person name="Wang D."/>
            <person name="Dosanjh M."/>
            <person name="Hara H."/>
            <person name="Petrescu A."/>
            <person name="Morin R.D."/>
            <person name="Yang G."/>
            <person name="Stott J.M."/>
            <person name="Schein J.E."/>
            <person name="Shin H."/>
            <person name="Smailus D."/>
            <person name="Siddiqui A.S."/>
            <person name="Marra M.A."/>
            <person name="Jones S.J.M."/>
            <person name="Holt R."/>
            <person name="Brinkman F.S.L."/>
            <person name="Miyauchi K."/>
            <person name="Fukuda M."/>
            <person name="Davies J.E."/>
            <person name="Mohn W.W."/>
            <person name="Eltis L.D."/>
        </authorList>
    </citation>
    <scope>NUCLEOTIDE SEQUENCE [LARGE SCALE GENOMIC DNA]</scope>
    <source>
        <strain evidence="3">RHA1</strain>
    </source>
</reference>
<evidence type="ECO:0000256" key="1">
    <source>
        <dbReference type="SAM" id="SignalP"/>
    </source>
</evidence>
<dbReference type="PATRIC" id="fig|101510.16.peg.640"/>
<dbReference type="AlphaFoldDB" id="Q0SJ36"/>
<dbReference type="eggNOG" id="ENOG5032EVR">
    <property type="taxonomic scope" value="Bacteria"/>
</dbReference>
<feature type="signal peptide" evidence="1">
    <location>
        <begin position="1"/>
        <end position="27"/>
    </location>
</feature>
<evidence type="ECO:0008006" key="4">
    <source>
        <dbReference type="Google" id="ProtNLM"/>
    </source>
</evidence>
<evidence type="ECO:0000313" key="3">
    <source>
        <dbReference type="Proteomes" id="UP000008710"/>
    </source>
</evidence>
<sequence length="177" mass="17937">MPMIARTTLLAVATIPLAVAAAAPASAAETTDVTFAFTVDGSTVTNTITNSSGTTIGCGTSLAPAPDGVLPPLRDVLSAGQSLYETGEIQPGTTTQSVIDVPDGSYVALASCSRTDTDPAMWISDFPGIEDYLAQWPGTEFIVQQASTVVTVAGEDPAPPAAGDTLNLDDLGTIFGS</sequence>
<proteinExistence type="predicted"/>
<name>Q0SJ36_RHOJR</name>
<evidence type="ECO:0000313" key="2">
    <source>
        <dbReference type="EMBL" id="ABG92450.1"/>
    </source>
</evidence>
<keyword evidence="1" id="KW-0732">Signal</keyword>
<gene>
    <name evidence="2" type="ordered locus">RHA1_ro00615</name>
</gene>
<dbReference type="HOGENOM" id="CLU_1642374_0_0_11"/>